<proteinExistence type="inferred from homology"/>
<reference evidence="4 5" key="1">
    <citation type="submission" date="2019-07" db="EMBL/GenBank/DDBJ databases">
        <title>Genomes of Cafeteria roenbergensis.</title>
        <authorList>
            <person name="Fischer M.G."/>
            <person name="Hackl T."/>
            <person name="Roman M."/>
        </authorList>
    </citation>
    <scope>NUCLEOTIDE SEQUENCE [LARGE SCALE GENOMIC DNA]</scope>
    <source>
        <strain evidence="4 5">E4-10P</strain>
    </source>
</reference>
<dbReference type="GO" id="GO:0015937">
    <property type="term" value="P:coenzyme A biosynthetic process"/>
    <property type="evidence" value="ECO:0007669"/>
    <property type="project" value="InterPro"/>
</dbReference>
<dbReference type="GO" id="GO:0004140">
    <property type="term" value="F:dephospho-CoA kinase activity"/>
    <property type="evidence" value="ECO:0007669"/>
    <property type="project" value="InterPro"/>
</dbReference>
<dbReference type="EMBL" id="VLTO01000023">
    <property type="protein sequence ID" value="KAA0174396.1"/>
    <property type="molecule type" value="Genomic_DNA"/>
</dbReference>
<dbReference type="InterPro" id="IPR001977">
    <property type="entry name" value="Depp_CoAkinase"/>
</dbReference>
<sequence length="384" mass="40431">MDPSDALVVVGVTGGIGSGKSALCEALRASGETVIDCDKVWHLLMEPGSDAFEQLKAAFGVGIINAATGKVDRGALGAIVFKDASAVNKLNGIAWPAIAGQLRQLLRSLRTRAVREGKRRLVFVEAAVLVAAGWDRAEPALFDEVWAVWAPVELRVRRLARGRGMRTAWKDYCPGFMDTNSGGVVGADEGGRESEAAARELAEEVGLGPGAGRPGVAPRVLFFKRMESERARVWAAVAEFDAGQAEAAEEAQDKAALPAPPAGLSPEQRAVSWGALAGPTLRLQASEVAAAFWLTAAEVEEAAADPADEWTPDGLRCMWSYLRRRDGASDSDEEAAAPAGQRGAGAAPEASTVGSDEADVERRRTLGWVCVGAMLGIVASRVSW</sequence>
<evidence type="ECO:0000256" key="1">
    <source>
        <dbReference type="ARBA" id="ARBA00022741"/>
    </source>
</evidence>
<dbReference type="NCBIfam" id="TIGR00152">
    <property type="entry name" value="dephospho-CoA kinase"/>
    <property type="match status" value="1"/>
</dbReference>
<keyword evidence="1" id="KW-0547">Nucleotide-binding</keyword>
<dbReference type="Gene3D" id="3.90.79.10">
    <property type="entry name" value="Nucleoside Triphosphate Pyrophosphohydrolase"/>
    <property type="match status" value="1"/>
</dbReference>
<evidence type="ECO:0000256" key="2">
    <source>
        <dbReference type="ARBA" id="ARBA00022840"/>
    </source>
</evidence>
<dbReference type="PANTHER" id="PTHR10695:SF46">
    <property type="entry name" value="BIFUNCTIONAL COENZYME A SYNTHASE-RELATED"/>
    <property type="match status" value="1"/>
</dbReference>
<dbReference type="Proteomes" id="UP000322899">
    <property type="component" value="Unassembled WGS sequence"/>
</dbReference>
<dbReference type="PROSITE" id="PS51219">
    <property type="entry name" value="DPCK"/>
    <property type="match status" value="1"/>
</dbReference>
<keyword evidence="2" id="KW-0067">ATP-binding</keyword>
<protein>
    <recommendedName>
        <fullName evidence="6">Nudix hydrolase domain-containing protein</fullName>
    </recommendedName>
</protein>
<dbReference type="PANTHER" id="PTHR10695">
    <property type="entry name" value="DEPHOSPHO-COA KINASE-RELATED"/>
    <property type="match status" value="1"/>
</dbReference>
<dbReference type="HAMAP" id="MF_00376">
    <property type="entry name" value="Dephospho_CoA_kinase"/>
    <property type="match status" value="1"/>
</dbReference>
<dbReference type="InterPro" id="IPR015797">
    <property type="entry name" value="NUDIX_hydrolase-like_dom_sf"/>
</dbReference>
<dbReference type="SUPFAM" id="SSF55811">
    <property type="entry name" value="Nudix"/>
    <property type="match status" value="1"/>
</dbReference>
<gene>
    <name evidence="4" type="ORF">FNF27_04189</name>
</gene>
<evidence type="ECO:0000313" key="5">
    <source>
        <dbReference type="Proteomes" id="UP000322899"/>
    </source>
</evidence>
<evidence type="ECO:0008006" key="6">
    <source>
        <dbReference type="Google" id="ProtNLM"/>
    </source>
</evidence>
<dbReference type="GO" id="GO:0005524">
    <property type="term" value="F:ATP binding"/>
    <property type="evidence" value="ECO:0007669"/>
    <property type="project" value="UniProtKB-KW"/>
</dbReference>
<dbReference type="OrthoDB" id="330671at2759"/>
<dbReference type="InterPro" id="IPR027417">
    <property type="entry name" value="P-loop_NTPase"/>
</dbReference>
<dbReference type="CDD" id="cd02022">
    <property type="entry name" value="DPCK"/>
    <property type="match status" value="1"/>
</dbReference>
<dbReference type="Gene3D" id="3.40.50.300">
    <property type="entry name" value="P-loop containing nucleotide triphosphate hydrolases"/>
    <property type="match status" value="1"/>
</dbReference>
<dbReference type="SUPFAM" id="SSF52540">
    <property type="entry name" value="P-loop containing nucleoside triphosphate hydrolases"/>
    <property type="match status" value="1"/>
</dbReference>
<name>A0A5A8E9I2_CAFRO</name>
<evidence type="ECO:0000313" key="4">
    <source>
        <dbReference type="EMBL" id="KAA0174396.1"/>
    </source>
</evidence>
<dbReference type="Pfam" id="PF01121">
    <property type="entry name" value="CoaE"/>
    <property type="match status" value="1"/>
</dbReference>
<feature type="compositionally biased region" description="Low complexity" evidence="3">
    <location>
        <begin position="336"/>
        <end position="350"/>
    </location>
</feature>
<accession>A0A5A8E9I2</accession>
<evidence type="ECO:0000256" key="3">
    <source>
        <dbReference type="SAM" id="MobiDB-lite"/>
    </source>
</evidence>
<organism evidence="4 5">
    <name type="scientific">Cafeteria roenbergensis</name>
    <name type="common">Marine flagellate</name>
    <dbReference type="NCBI Taxonomy" id="33653"/>
    <lineage>
        <taxon>Eukaryota</taxon>
        <taxon>Sar</taxon>
        <taxon>Stramenopiles</taxon>
        <taxon>Bigyra</taxon>
        <taxon>Opalozoa</taxon>
        <taxon>Bicosoecida</taxon>
        <taxon>Cafeteriaceae</taxon>
        <taxon>Cafeteria</taxon>
    </lineage>
</organism>
<dbReference type="AlphaFoldDB" id="A0A5A8E9I2"/>
<comment type="caution">
    <text evidence="4">The sequence shown here is derived from an EMBL/GenBank/DDBJ whole genome shotgun (WGS) entry which is preliminary data.</text>
</comment>
<feature type="region of interest" description="Disordered" evidence="3">
    <location>
        <begin position="329"/>
        <end position="358"/>
    </location>
</feature>